<evidence type="ECO:0000256" key="1">
    <source>
        <dbReference type="SAM" id="Phobius"/>
    </source>
</evidence>
<dbReference type="EMBL" id="MF101419">
    <property type="protein sequence ID" value="ARW61608.1"/>
    <property type="molecule type" value="Genomic_DNA"/>
</dbReference>
<dbReference type="RefSeq" id="YP_009393046.1">
    <property type="nucleotide sequence ID" value="NC_035266.1"/>
</dbReference>
<keyword evidence="2" id="KW-0934">Plastid</keyword>
<evidence type="ECO:0000313" key="2">
    <source>
        <dbReference type="EMBL" id="ARW61608.1"/>
    </source>
</evidence>
<organism evidence="2">
    <name type="scientific">Bostrychia moritziana</name>
    <name type="common">Red alga</name>
    <name type="synonym">Polysiphonia moritziana</name>
    <dbReference type="NCBI Taxonomy" id="103713"/>
    <lineage>
        <taxon>Eukaryota</taxon>
        <taxon>Rhodophyta</taxon>
        <taxon>Florideophyceae</taxon>
        <taxon>Rhodymeniophycidae</taxon>
        <taxon>Ceramiales</taxon>
        <taxon>Rhodomelaceae</taxon>
        <taxon>Bostrychia</taxon>
    </lineage>
</organism>
<name>A0A1Z1M688_BOSMO</name>
<dbReference type="AlphaFoldDB" id="A0A1Z1M688"/>
<sequence>MLFNLIGIDKYLRINGKKYLKLYKLEIIIVKRIIIISIVLVILF</sequence>
<dbReference type="GeneID" id="33354681"/>
<keyword evidence="1" id="KW-0812">Transmembrane</keyword>
<keyword evidence="1" id="KW-0472">Membrane</keyword>
<gene>
    <name evidence="2" type="primary">orf44</name>
</gene>
<geneLocation type="chloroplast" evidence="2"/>
<reference evidence="2" key="1">
    <citation type="journal article" date="2017" name="J. Phycol.">
        <title>Analysis of chloroplast genomes and a supermatrix inform reclassification of the Rhodomelaceae (Rhodophyta).</title>
        <authorList>
            <person name="Diaz-Tapia P."/>
            <person name="Maggs C.A."/>
            <person name="West J.A."/>
            <person name="Verbruggen H."/>
        </authorList>
    </citation>
    <scope>NUCLEOTIDE SEQUENCE</scope>
    <source>
        <strain evidence="2">JW3660</strain>
    </source>
</reference>
<keyword evidence="1" id="KW-1133">Transmembrane helix</keyword>
<proteinExistence type="predicted"/>
<protein>
    <submittedName>
        <fullName evidence="2">Uncharacterized protein</fullName>
    </submittedName>
</protein>
<accession>A0A1Z1M688</accession>
<keyword evidence="2" id="KW-0150">Chloroplast</keyword>
<feature type="transmembrane region" description="Helical" evidence="1">
    <location>
        <begin position="22"/>
        <end position="43"/>
    </location>
</feature>